<feature type="region of interest" description="Disordered" evidence="1">
    <location>
        <begin position="336"/>
        <end position="356"/>
    </location>
</feature>
<reference evidence="2 3" key="1">
    <citation type="journal article" date="2021" name="J. Hered.">
        <title>A chromosome-level genome assembly of the parasitoid wasp, Cotesia glomerata (Hymenoptera: Braconidae).</title>
        <authorList>
            <person name="Pinto B.J."/>
            <person name="Weis J.J."/>
            <person name="Gamble T."/>
            <person name="Ode P.J."/>
            <person name="Paul R."/>
            <person name="Zaspel J.M."/>
        </authorList>
    </citation>
    <scope>NUCLEOTIDE SEQUENCE [LARGE SCALE GENOMIC DNA]</scope>
    <source>
        <strain evidence="2">CgM1</strain>
    </source>
</reference>
<proteinExistence type="predicted"/>
<organism evidence="2 3">
    <name type="scientific">Cotesia glomerata</name>
    <name type="common">Lepidopteran parasitic wasp</name>
    <name type="synonym">Apanteles glomeratus</name>
    <dbReference type="NCBI Taxonomy" id="32391"/>
    <lineage>
        <taxon>Eukaryota</taxon>
        <taxon>Metazoa</taxon>
        <taxon>Ecdysozoa</taxon>
        <taxon>Arthropoda</taxon>
        <taxon>Hexapoda</taxon>
        <taxon>Insecta</taxon>
        <taxon>Pterygota</taxon>
        <taxon>Neoptera</taxon>
        <taxon>Endopterygota</taxon>
        <taxon>Hymenoptera</taxon>
        <taxon>Apocrita</taxon>
        <taxon>Ichneumonoidea</taxon>
        <taxon>Braconidae</taxon>
        <taxon>Microgastrinae</taxon>
        <taxon>Cotesia</taxon>
    </lineage>
</organism>
<dbReference type="Proteomes" id="UP000826195">
    <property type="component" value="Unassembled WGS sequence"/>
</dbReference>
<sequence length="428" mass="48119">MDSSFVLSDKTLKHLLGVVAHRGGSYNPASYNTQTSVSCMCICKETYVHAVSNAKSCICIVLQIDRNKNKDSYIQTLWLATGGDISWWRRCQGSISGASLSKIQEVYEKETARTQGHHLQFVISVILAVAKSALGEDHLAPLEVVYRICPTPLQPQPVLYFKADPIHYRYWLDRMKKEKPAYLTITSLELPDSPIPLIDSQASARFRATESSDVNFEKDEILDEFIENMTKLGKGRKKATRSAGANVTKTIERARKQFIETKKYNRALTSLRTSTKTIAEGPPKRCTKSSNVMEECICAEITENLKINIQEKTEVNKSSRSPSPEVTHTIRIAMKYLGQPGRREQHDDEDNNDDEDENRVIEKISSSDELSNILVNQQLAEQNQYCRDTNCCAGINVALDFTLNCNGVQLTSRDISLKPVTKDNSNID</sequence>
<comment type="caution">
    <text evidence="2">The sequence shown here is derived from an EMBL/GenBank/DDBJ whole genome shotgun (WGS) entry which is preliminary data.</text>
</comment>
<evidence type="ECO:0000256" key="1">
    <source>
        <dbReference type="SAM" id="MobiDB-lite"/>
    </source>
</evidence>
<feature type="compositionally biased region" description="Acidic residues" evidence="1">
    <location>
        <begin position="347"/>
        <end position="356"/>
    </location>
</feature>
<protein>
    <submittedName>
        <fullName evidence="2">Uncharacterized protein</fullName>
    </submittedName>
</protein>
<keyword evidence="3" id="KW-1185">Reference proteome</keyword>
<gene>
    <name evidence="2" type="ORF">KQX54_016040</name>
</gene>
<evidence type="ECO:0000313" key="3">
    <source>
        <dbReference type="Proteomes" id="UP000826195"/>
    </source>
</evidence>
<name>A0AAV7IFU2_COTGL</name>
<dbReference type="AlphaFoldDB" id="A0AAV7IFU2"/>
<evidence type="ECO:0000313" key="2">
    <source>
        <dbReference type="EMBL" id="KAH0549942.1"/>
    </source>
</evidence>
<accession>A0AAV7IFU2</accession>
<dbReference type="EMBL" id="JAHXZJ010001864">
    <property type="protein sequence ID" value="KAH0549942.1"/>
    <property type="molecule type" value="Genomic_DNA"/>
</dbReference>